<dbReference type="Proteomes" id="UP000270219">
    <property type="component" value="Unassembled WGS sequence"/>
</dbReference>
<protein>
    <recommendedName>
        <fullName evidence="3">YlbE-like protein</fullName>
    </recommendedName>
</protein>
<reference evidence="1 2" key="1">
    <citation type="submission" date="2018-10" db="EMBL/GenBank/DDBJ databases">
        <title>Oceanobacillus sp. YLB-02 draft genome.</title>
        <authorList>
            <person name="Yu L."/>
        </authorList>
    </citation>
    <scope>NUCLEOTIDE SEQUENCE [LARGE SCALE GENOMIC DNA]</scope>
    <source>
        <strain evidence="1 2">YLB-02</strain>
    </source>
</reference>
<proteinExistence type="predicted"/>
<accession>A0A498D6Z5</accession>
<evidence type="ECO:0000313" key="2">
    <source>
        <dbReference type="Proteomes" id="UP000270219"/>
    </source>
</evidence>
<name>A0A498D6Z5_9BACI</name>
<sequence length="77" mass="9170">MDKQVQEYLAKNPSLANFIRYNPVWYRYLTRDPSSIKEMEKEAKVFYGKTISQRVERINNSVQMLNMVMQFAGVMKD</sequence>
<evidence type="ECO:0000313" key="1">
    <source>
        <dbReference type="EMBL" id="RLL45216.1"/>
    </source>
</evidence>
<organism evidence="1 2">
    <name type="scientific">Oceanobacillus piezotolerans</name>
    <dbReference type="NCBI Taxonomy" id="2448030"/>
    <lineage>
        <taxon>Bacteria</taxon>
        <taxon>Bacillati</taxon>
        <taxon>Bacillota</taxon>
        <taxon>Bacilli</taxon>
        <taxon>Bacillales</taxon>
        <taxon>Bacillaceae</taxon>
        <taxon>Oceanobacillus</taxon>
    </lineage>
</organism>
<dbReference type="InterPro" id="IPR025613">
    <property type="entry name" value="YlbE"/>
</dbReference>
<dbReference type="Pfam" id="PF14003">
    <property type="entry name" value="YlbE"/>
    <property type="match status" value="1"/>
</dbReference>
<dbReference type="OrthoDB" id="1646085at2"/>
<comment type="caution">
    <text evidence="1">The sequence shown here is derived from an EMBL/GenBank/DDBJ whole genome shotgun (WGS) entry which is preliminary data.</text>
</comment>
<gene>
    <name evidence="1" type="ORF">D8M04_10175</name>
</gene>
<evidence type="ECO:0008006" key="3">
    <source>
        <dbReference type="Google" id="ProtNLM"/>
    </source>
</evidence>
<dbReference type="AlphaFoldDB" id="A0A498D6Z5"/>
<dbReference type="RefSeq" id="WP_121522804.1">
    <property type="nucleotide sequence ID" value="NZ_RCHR01000003.1"/>
</dbReference>
<keyword evidence="2" id="KW-1185">Reference proteome</keyword>
<dbReference type="EMBL" id="RCHR01000003">
    <property type="protein sequence ID" value="RLL45216.1"/>
    <property type="molecule type" value="Genomic_DNA"/>
</dbReference>